<accession>A0A918M8I4</accession>
<evidence type="ECO:0000256" key="1">
    <source>
        <dbReference type="SAM" id="SignalP"/>
    </source>
</evidence>
<evidence type="ECO:0000313" key="2">
    <source>
        <dbReference type="EMBL" id="GGU73444.1"/>
    </source>
</evidence>
<gene>
    <name evidence="2" type="ORF">GCM10010260_01460</name>
</gene>
<organism evidence="2 3">
    <name type="scientific">Streptomyces filipinensis</name>
    <dbReference type="NCBI Taxonomy" id="66887"/>
    <lineage>
        <taxon>Bacteria</taxon>
        <taxon>Bacillati</taxon>
        <taxon>Actinomycetota</taxon>
        <taxon>Actinomycetes</taxon>
        <taxon>Kitasatosporales</taxon>
        <taxon>Streptomycetaceae</taxon>
        <taxon>Streptomyces</taxon>
    </lineage>
</organism>
<name>A0A918M8I4_9ACTN</name>
<keyword evidence="1" id="KW-0732">Signal</keyword>
<dbReference type="EMBL" id="BMTD01000001">
    <property type="protein sequence ID" value="GGU73444.1"/>
    <property type="molecule type" value="Genomic_DNA"/>
</dbReference>
<reference evidence="2" key="2">
    <citation type="submission" date="2020-09" db="EMBL/GenBank/DDBJ databases">
        <authorList>
            <person name="Sun Q."/>
            <person name="Ohkuma M."/>
        </authorList>
    </citation>
    <scope>NUCLEOTIDE SEQUENCE</scope>
    <source>
        <strain evidence="2">JCM 4369</strain>
    </source>
</reference>
<sequence length="94" mass="9469">MVSERLPVIAAGAVLLLAFSPPARAASAGGTDSACDRAVAAADGAEHDYEALKRGIERQIADGGHPGTAELQALQDAGAQRVSTASQVRRVCGA</sequence>
<keyword evidence="3" id="KW-1185">Reference proteome</keyword>
<dbReference type="RefSeq" id="WP_191870657.1">
    <property type="nucleotide sequence ID" value="NZ_BMTD01000001.1"/>
</dbReference>
<evidence type="ECO:0008006" key="4">
    <source>
        <dbReference type="Google" id="ProtNLM"/>
    </source>
</evidence>
<reference evidence="2" key="1">
    <citation type="journal article" date="2014" name="Int. J. Syst. Evol. Microbiol.">
        <title>Complete genome sequence of Corynebacterium casei LMG S-19264T (=DSM 44701T), isolated from a smear-ripened cheese.</title>
        <authorList>
            <consortium name="US DOE Joint Genome Institute (JGI-PGF)"/>
            <person name="Walter F."/>
            <person name="Albersmeier A."/>
            <person name="Kalinowski J."/>
            <person name="Ruckert C."/>
        </authorList>
    </citation>
    <scope>NUCLEOTIDE SEQUENCE</scope>
    <source>
        <strain evidence="2">JCM 4369</strain>
    </source>
</reference>
<feature type="signal peptide" evidence="1">
    <location>
        <begin position="1"/>
        <end position="25"/>
    </location>
</feature>
<evidence type="ECO:0000313" key="3">
    <source>
        <dbReference type="Proteomes" id="UP000618795"/>
    </source>
</evidence>
<comment type="caution">
    <text evidence="2">The sequence shown here is derived from an EMBL/GenBank/DDBJ whole genome shotgun (WGS) entry which is preliminary data.</text>
</comment>
<dbReference type="AlphaFoldDB" id="A0A918M8I4"/>
<proteinExistence type="predicted"/>
<feature type="chain" id="PRO_5036849560" description="Secreted protein" evidence="1">
    <location>
        <begin position="26"/>
        <end position="94"/>
    </location>
</feature>
<protein>
    <recommendedName>
        <fullName evidence="4">Secreted protein</fullName>
    </recommendedName>
</protein>
<dbReference type="Proteomes" id="UP000618795">
    <property type="component" value="Unassembled WGS sequence"/>
</dbReference>